<dbReference type="SMART" id="SM00487">
    <property type="entry name" value="DEXDc"/>
    <property type="match status" value="1"/>
</dbReference>
<dbReference type="PANTHER" id="PTHR47964">
    <property type="entry name" value="ATP-DEPENDENT DNA HELICASE HOMOLOG RECG, CHLOROPLASTIC"/>
    <property type="match status" value="1"/>
</dbReference>
<sequence length="1162" mass="128081">MSLSGLLDLVRADPKLTAALEEGGDVALIAPSALRPFGVAALAGHDQRTVLAVTATGREAEDLAAALTSLVEPASVAVFPAWETLPHERLSPRSDTVGQRLAVLRRLAHPVKGDAAAGPLSVVVAPVRALLQPIVKGLGDLEPIRLRAGDEADLDEVVRNLVDNGYHRVDMVERRGEVAVRGGLLDVFPPTEEHPLRLEFWGDTVEEIRWFKVADQRSLEAAEEGLFAPPCRELLLTGQVRARARGLAEEHPALAEVLDQLADGTPVEGMEAFAPVLAGEMDLLLDHLPVRSAVFVCDPERIRGRAEELVRTSQEFLEASWINAAAGGEAPIDLGAAAFRSLEEIREHADALGQPWWSMAPFGSGVELDAHDSEAYRGDTAKALADIKSWLADDKAVVLLSEGHGPAERMVELLKGVDVPARLRRYLDKAPEPKVVHVSTGLIEHGFITPGLAVLTHLDLVGQKASTKDMRRLPSRRRNMVDPLQLKVGDHVVHEQHGVGRYVEMVQRTVQGATREYLVIEYAKGDRLYVPTDQLDEVTRYVGGEAPTLNRMGGADWAKAKSRAKKAVKEIAGELIRLYSARMASPGHAFGADTPWQREMEDAFPYAETGDQLEAIDEVKRDMERGVPMDRLICGDVGYGKTEIAVRAAFKAVQDGKQVAVLVPTTLLVQQHMSTFAERFSSFPVTIKPISRFQTDGEVKGTLDGLRTGAVDVVIGTHRLLSPEVRFKDLGLIIIDEEQRFGVEHKEAMKHLRTQVDVLAMSATPIPRTLEMGLTGIREMSTILTPPEERHPILTFVGPYEEKQIAAAIRRELMRDGQIFFVHNRVASINRVAARLRELVPEARIAVAHGQMNEHQLEKIMVGFWEREYDLLVSTTIVESGLDVPNANTLIVDRADNYGLSQLHQLRGRVGRGRERGYAYFLYPPEKPLTETAHERLATISQHTEMGAGMYVAMKDLEIRGAGNVLGAEQSGFIAGVGFDLYVRLMAEAVQEQKAKLSGAEVQEEQQDVKVELPINAHIPHDYVTSERLRLEAYKRIAAIAAPIDIDEVRAELTDRYGKPPAEVENLLEVARFRIRARAAGLTDVTLQGQNIKFGPARLKESQQVRLDRLYKKAIYKQAAETLLVPVPKTKPLGGQPLRDLDLLKWCGDLVEAMFLEPARVS</sequence>
<dbReference type="PROSITE" id="PS51192">
    <property type="entry name" value="HELICASE_ATP_BIND_1"/>
    <property type="match status" value="1"/>
</dbReference>
<dbReference type="SMART" id="SM01058">
    <property type="entry name" value="CarD_TRCF"/>
    <property type="match status" value="1"/>
</dbReference>
<organism evidence="12 13">
    <name type="scientific">Nonomuraea salmonea</name>
    <dbReference type="NCBI Taxonomy" id="46181"/>
    <lineage>
        <taxon>Bacteria</taxon>
        <taxon>Bacillati</taxon>
        <taxon>Actinomycetota</taxon>
        <taxon>Actinomycetes</taxon>
        <taxon>Streptosporangiales</taxon>
        <taxon>Streptosporangiaceae</taxon>
        <taxon>Nonomuraea</taxon>
    </lineage>
</organism>
<dbReference type="InterPro" id="IPR041471">
    <property type="entry name" value="UvrB_inter"/>
</dbReference>
<dbReference type="SUPFAM" id="SSF143517">
    <property type="entry name" value="TRCF domain-like"/>
    <property type="match status" value="1"/>
</dbReference>
<evidence type="ECO:0000256" key="5">
    <source>
        <dbReference type="ARBA" id="ARBA00022806"/>
    </source>
</evidence>
<dbReference type="SUPFAM" id="SSF52540">
    <property type="entry name" value="P-loop containing nucleoside triphosphate hydrolases"/>
    <property type="match status" value="4"/>
</dbReference>
<keyword evidence="13" id="KW-1185">Reference proteome</keyword>
<evidence type="ECO:0000256" key="1">
    <source>
        <dbReference type="ARBA" id="ARBA00022490"/>
    </source>
</evidence>
<dbReference type="Gene3D" id="3.30.2060.10">
    <property type="entry name" value="Penicillin-binding protein 1b domain"/>
    <property type="match status" value="1"/>
</dbReference>
<keyword evidence="4 9" id="KW-0378">Hydrolase</keyword>
<dbReference type="Gene3D" id="2.40.10.170">
    <property type="match status" value="1"/>
</dbReference>
<dbReference type="Gene3D" id="3.40.50.300">
    <property type="entry name" value="P-loop containing nucleotide triphosphate hydrolases"/>
    <property type="match status" value="2"/>
</dbReference>
<keyword evidence="8 9" id="KW-0234">DNA repair</keyword>
<proteinExistence type="inferred from homology"/>
<dbReference type="InterPro" id="IPR014001">
    <property type="entry name" value="Helicase_ATP-bd"/>
</dbReference>
<dbReference type="SUPFAM" id="SSF141259">
    <property type="entry name" value="CarD-like"/>
    <property type="match status" value="1"/>
</dbReference>
<keyword evidence="2 9" id="KW-0547">Nucleotide-binding</keyword>
<dbReference type="InterPro" id="IPR004576">
    <property type="entry name" value="Mfd"/>
</dbReference>
<dbReference type="Pfam" id="PF17757">
    <property type="entry name" value="UvrB_inter"/>
    <property type="match status" value="1"/>
</dbReference>
<dbReference type="InterPro" id="IPR001650">
    <property type="entry name" value="Helicase_C-like"/>
</dbReference>
<dbReference type="SMART" id="SM00982">
    <property type="entry name" value="TRCF"/>
    <property type="match status" value="1"/>
</dbReference>
<dbReference type="Pfam" id="PF03461">
    <property type="entry name" value="TRCF"/>
    <property type="match status" value="1"/>
</dbReference>
<dbReference type="Pfam" id="PF02559">
    <property type="entry name" value="CarD_TRCF_RID"/>
    <property type="match status" value="1"/>
</dbReference>
<dbReference type="PROSITE" id="PS51194">
    <property type="entry name" value="HELICASE_CTER"/>
    <property type="match status" value="1"/>
</dbReference>
<dbReference type="Gene3D" id="3.90.1150.50">
    <property type="entry name" value="Transcription-repair-coupling factor, D7 domain"/>
    <property type="match status" value="1"/>
</dbReference>
<dbReference type="InterPro" id="IPR003711">
    <property type="entry name" value="CarD-like/TRCF_RID"/>
</dbReference>
<evidence type="ECO:0000256" key="7">
    <source>
        <dbReference type="ARBA" id="ARBA00023125"/>
    </source>
</evidence>
<evidence type="ECO:0000256" key="4">
    <source>
        <dbReference type="ARBA" id="ARBA00022801"/>
    </source>
</evidence>
<evidence type="ECO:0000256" key="3">
    <source>
        <dbReference type="ARBA" id="ARBA00022763"/>
    </source>
</evidence>
<dbReference type="Pfam" id="PF00270">
    <property type="entry name" value="DEAD"/>
    <property type="match status" value="1"/>
</dbReference>
<keyword evidence="7 9" id="KW-0238">DNA-binding</keyword>
<dbReference type="RefSeq" id="WP_379483443.1">
    <property type="nucleotide sequence ID" value="NZ_JBHMCF010000012.1"/>
</dbReference>
<dbReference type="Proteomes" id="UP001589568">
    <property type="component" value="Unassembled WGS sequence"/>
</dbReference>
<gene>
    <name evidence="9 12" type="primary">mfd</name>
    <name evidence="12" type="ORF">ACFFR3_17630</name>
</gene>
<dbReference type="InterPro" id="IPR011545">
    <property type="entry name" value="DEAD/DEAH_box_helicase_dom"/>
</dbReference>
<dbReference type="HAMAP" id="MF_00969">
    <property type="entry name" value="TRCF"/>
    <property type="match status" value="1"/>
</dbReference>
<dbReference type="NCBIfam" id="TIGR00580">
    <property type="entry name" value="mfd"/>
    <property type="match status" value="1"/>
</dbReference>
<dbReference type="InterPro" id="IPR036101">
    <property type="entry name" value="CarD-like/TRCF_RID_sf"/>
</dbReference>
<comment type="similarity">
    <text evidence="9">In the N-terminal section; belongs to the UvrB family.</text>
</comment>
<dbReference type="EMBL" id="JBHMCF010000012">
    <property type="protein sequence ID" value="MFB9471347.1"/>
    <property type="molecule type" value="Genomic_DNA"/>
</dbReference>
<dbReference type="Gene3D" id="3.40.50.11180">
    <property type="match status" value="1"/>
</dbReference>
<accession>A0ABV5NM88</accession>
<feature type="domain" description="Helicase ATP-binding" evidence="10">
    <location>
        <begin position="622"/>
        <end position="783"/>
    </location>
</feature>
<evidence type="ECO:0000256" key="8">
    <source>
        <dbReference type="ARBA" id="ARBA00023204"/>
    </source>
</evidence>
<dbReference type="InterPro" id="IPR047112">
    <property type="entry name" value="RecG/Mfd"/>
</dbReference>
<dbReference type="CDD" id="cd17991">
    <property type="entry name" value="DEXHc_TRCF"/>
    <property type="match status" value="1"/>
</dbReference>
<evidence type="ECO:0000313" key="12">
    <source>
        <dbReference type="EMBL" id="MFB9471347.1"/>
    </source>
</evidence>
<keyword evidence="1 9" id="KW-0963">Cytoplasm</keyword>
<reference evidence="12 13" key="1">
    <citation type="submission" date="2024-09" db="EMBL/GenBank/DDBJ databases">
        <authorList>
            <person name="Sun Q."/>
            <person name="Mori K."/>
        </authorList>
    </citation>
    <scope>NUCLEOTIDE SEQUENCE [LARGE SCALE GENOMIC DNA]</scope>
    <source>
        <strain evidence="12 13">JCM 3324</strain>
    </source>
</reference>
<dbReference type="SMART" id="SM00490">
    <property type="entry name" value="HELICc"/>
    <property type="match status" value="1"/>
</dbReference>
<comment type="function">
    <text evidence="9">Couples transcription and DNA repair by recognizing RNA polymerase (RNAP) stalled at DNA lesions. Mediates ATP-dependent release of RNAP and its truncated transcript from the DNA, and recruitment of nucleotide excision repair machinery to the damaged site.</text>
</comment>
<feature type="domain" description="Helicase C-terminal" evidence="11">
    <location>
        <begin position="801"/>
        <end position="958"/>
    </location>
</feature>
<comment type="similarity">
    <text evidence="9">In the C-terminal section; belongs to the helicase family. RecG subfamily.</text>
</comment>
<evidence type="ECO:0000313" key="13">
    <source>
        <dbReference type="Proteomes" id="UP001589568"/>
    </source>
</evidence>
<evidence type="ECO:0000256" key="6">
    <source>
        <dbReference type="ARBA" id="ARBA00022840"/>
    </source>
</evidence>
<dbReference type="EC" id="3.6.4.-" evidence="9"/>
<protein>
    <recommendedName>
        <fullName evidence="9">Transcription-repair-coupling factor</fullName>
        <shortName evidence="9">TRCF</shortName>
        <ecNumber evidence="9">3.6.4.-</ecNumber>
    </recommendedName>
</protein>
<evidence type="ECO:0000259" key="11">
    <source>
        <dbReference type="PROSITE" id="PS51194"/>
    </source>
</evidence>
<dbReference type="InterPro" id="IPR027417">
    <property type="entry name" value="P-loop_NTPase"/>
</dbReference>
<evidence type="ECO:0000259" key="10">
    <source>
        <dbReference type="PROSITE" id="PS51192"/>
    </source>
</evidence>
<evidence type="ECO:0000256" key="2">
    <source>
        <dbReference type="ARBA" id="ARBA00022741"/>
    </source>
</evidence>
<name>A0ABV5NM88_9ACTN</name>
<evidence type="ECO:0000256" key="9">
    <source>
        <dbReference type="HAMAP-Rule" id="MF_00969"/>
    </source>
</evidence>
<comment type="caution">
    <text evidence="12">The sequence shown here is derived from an EMBL/GenBank/DDBJ whole genome shotgun (WGS) entry which is preliminary data.</text>
</comment>
<dbReference type="InterPro" id="IPR005118">
    <property type="entry name" value="TRCF_C"/>
</dbReference>
<keyword evidence="5" id="KW-0347">Helicase</keyword>
<keyword evidence="3 9" id="KW-0227">DNA damage</keyword>
<keyword evidence="6 9" id="KW-0067">ATP-binding</keyword>
<dbReference type="Pfam" id="PF00271">
    <property type="entry name" value="Helicase_C"/>
    <property type="match status" value="1"/>
</dbReference>
<dbReference type="PANTHER" id="PTHR47964:SF1">
    <property type="entry name" value="ATP-DEPENDENT DNA HELICASE HOMOLOG RECG, CHLOROPLASTIC"/>
    <property type="match status" value="1"/>
</dbReference>
<comment type="subcellular location">
    <subcellularLocation>
        <location evidence="9">Cytoplasm</location>
    </subcellularLocation>
</comment>
<dbReference type="InterPro" id="IPR037235">
    <property type="entry name" value="TRCF-like_C_D7"/>
</dbReference>